<dbReference type="HOGENOM" id="CLU_128796_1_1_0"/>
<dbReference type="SUPFAM" id="SSF54427">
    <property type="entry name" value="NTF2-like"/>
    <property type="match status" value="1"/>
</dbReference>
<dbReference type="RefSeq" id="WP_013568973.1">
    <property type="nucleotide sequence ID" value="NC_014963.1"/>
</dbReference>
<evidence type="ECO:0000313" key="2">
    <source>
        <dbReference type="EMBL" id="ADV83240.1"/>
    </source>
</evidence>
<feature type="domain" description="DUF4440" evidence="1">
    <location>
        <begin position="49"/>
        <end position="160"/>
    </location>
</feature>
<dbReference type="Pfam" id="PF14534">
    <property type="entry name" value="DUF4440"/>
    <property type="match status" value="1"/>
</dbReference>
<dbReference type="EMBL" id="CP002467">
    <property type="protein sequence ID" value="ADV83240.1"/>
    <property type="molecule type" value="Genomic_DNA"/>
</dbReference>
<dbReference type="Gene3D" id="3.10.450.50">
    <property type="match status" value="1"/>
</dbReference>
<protein>
    <recommendedName>
        <fullName evidence="1">DUF4440 domain-containing protein</fullName>
    </recommendedName>
</protein>
<organism evidence="2 3">
    <name type="scientific">Terriglobus saanensis (strain ATCC BAA-1853 / DSM 23119 / SP1PR4)</name>
    <dbReference type="NCBI Taxonomy" id="401053"/>
    <lineage>
        <taxon>Bacteria</taxon>
        <taxon>Pseudomonadati</taxon>
        <taxon>Acidobacteriota</taxon>
        <taxon>Terriglobia</taxon>
        <taxon>Terriglobales</taxon>
        <taxon>Acidobacteriaceae</taxon>
        <taxon>Terriglobus</taxon>
    </lineage>
</organism>
<sequence>MKSFREFFDGPAAIARGVIVCSCLAIPLATIGCHQATPSDTRASDEQKLRALDGQWSRTAGTHDVDAAVAFYADDAMLLPPDEPIVASKAAIRASWTATFDVFAKLSWEIKTIEVAKSGDLAYTTGAWTGALKGPNGSQIPVSGKLVSIWKKQADGQWKCIVDTYNSDAPSTPPPVSNK</sequence>
<evidence type="ECO:0000313" key="3">
    <source>
        <dbReference type="Proteomes" id="UP000006844"/>
    </source>
</evidence>
<gene>
    <name evidence="2" type="ordered locus">AciPR4_2460</name>
</gene>
<proteinExistence type="predicted"/>
<dbReference type="STRING" id="401053.AciPR4_2460"/>
<accession>E8UZG0</accession>
<dbReference type="InterPro" id="IPR011944">
    <property type="entry name" value="Steroid_delta5-4_isomerase"/>
</dbReference>
<reference evidence="2 3" key="1">
    <citation type="journal article" date="2012" name="Stand. Genomic Sci.">
        <title>Complete genome sequence of Terriglobus saanensis type strain SP1PR4(T), an Acidobacteria from tundra soil.</title>
        <authorList>
            <person name="Rawat S.R."/>
            <person name="Mannisto M.K."/>
            <person name="Starovoytov V."/>
            <person name="Goodwin L."/>
            <person name="Nolan M."/>
            <person name="Hauser L."/>
            <person name="Land M."/>
            <person name="Davenport K.W."/>
            <person name="Woyke T."/>
            <person name="Haggblom M.M."/>
        </authorList>
    </citation>
    <scope>NUCLEOTIDE SEQUENCE</scope>
    <source>
        <strain evidence="3">ATCC BAA-1853 / DSM 23119 / SP1PR4</strain>
    </source>
</reference>
<keyword evidence="3" id="KW-1185">Reference proteome</keyword>
<dbReference type="InterPro" id="IPR027843">
    <property type="entry name" value="DUF4440"/>
</dbReference>
<name>E8UZG0_TERSS</name>
<evidence type="ECO:0000259" key="1">
    <source>
        <dbReference type="Pfam" id="PF14534"/>
    </source>
</evidence>
<dbReference type="NCBIfam" id="TIGR02246">
    <property type="entry name" value="SgcJ/EcaC family oxidoreductase"/>
    <property type="match status" value="1"/>
</dbReference>
<dbReference type="KEGG" id="tsa:AciPR4_2460"/>
<dbReference type="InterPro" id="IPR032710">
    <property type="entry name" value="NTF2-like_dom_sf"/>
</dbReference>
<dbReference type="eggNOG" id="COG4319">
    <property type="taxonomic scope" value="Bacteria"/>
</dbReference>
<dbReference type="PROSITE" id="PS51257">
    <property type="entry name" value="PROKAR_LIPOPROTEIN"/>
    <property type="match status" value="1"/>
</dbReference>
<dbReference type="Proteomes" id="UP000006844">
    <property type="component" value="Chromosome"/>
</dbReference>
<dbReference type="AlphaFoldDB" id="E8UZG0"/>